<dbReference type="Pfam" id="PF01979">
    <property type="entry name" value="Amidohydro_1"/>
    <property type="match status" value="1"/>
</dbReference>
<dbReference type="InterPro" id="IPR011059">
    <property type="entry name" value="Metal-dep_hydrolase_composite"/>
</dbReference>
<dbReference type="InterPro" id="IPR032466">
    <property type="entry name" value="Metal_Hydrolase"/>
</dbReference>
<evidence type="ECO:0000259" key="2">
    <source>
        <dbReference type="Pfam" id="PF01979"/>
    </source>
</evidence>
<dbReference type="Gene3D" id="2.30.40.10">
    <property type="entry name" value="Urease, subunit C, domain 1"/>
    <property type="match status" value="1"/>
</dbReference>
<accession>A0A9D2SXN7</accession>
<evidence type="ECO:0000313" key="3">
    <source>
        <dbReference type="EMBL" id="HJC37680.1"/>
    </source>
</evidence>
<dbReference type="PANTHER" id="PTHR43794">
    <property type="entry name" value="AMINOHYDROLASE SSNA-RELATED"/>
    <property type="match status" value="1"/>
</dbReference>
<gene>
    <name evidence="3" type="ORF">H9757_01235</name>
</gene>
<sequence>MLDLMITDAAVLFPDGKVRGGQTVEVKDGIIKDVHPFGSEDLEKEAGERLSGSGKLLMPGLADCHMHTGQQLLKGRVLDALPMIWTRIMLPFESTLTEEKMELSASLAALEMIKSGTTAFVDAGSYHMEAAAEVYVRSGLRGLISASTMDEKGLPASIAQNADEAVAQTDRLYDAYDGRGNLKVAYSLRSLISCSDELNMKAAERAKERGAKLQAHMNEYAGEVNYFLTNKRMRPFEYLDSAGILDEDFIAAHCILLSEREKEILAERSVKVCHCPFSNCGKGAPDTPSLREKGICVGLGTDGAAHGGLSLWNEMKIFRSVMNVEYGSRLNEPAVMPAEYILRMATENGYRLMGEDGGRIEAGRKADFITIDMMQPHLYPTGNPVNTLLECVTAADVCDSIVNGKILMKDRKVLTLDEERILAEAAEYMEKAGAAEADPAERKTAS</sequence>
<name>A0A9D2SXN7_9FIRM</name>
<dbReference type="Gene3D" id="3.20.20.140">
    <property type="entry name" value="Metal-dependent hydrolases"/>
    <property type="match status" value="1"/>
</dbReference>
<protein>
    <submittedName>
        <fullName evidence="3">Amidohydrolase family protein</fullName>
    </submittedName>
</protein>
<dbReference type="SUPFAM" id="SSF51556">
    <property type="entry name" value="Metallo-dependent hydrolases"/>
    <property type="match status" value="1"/>
</dbReference>
<dbReference type="InterPro" id="IPR006680">
    <property type="entry name" value="Amidohydro-rel"/>
</dbReference>
<dbReference type="InterPro" id="IPR050287">
    <property type="entry name" value="MTA/SAH_deaminase"/>
</dbReference>
<evidence type="ECO:0000313" key="4">
    <source>
        <dbReference type="Proteomes" id="UP000823894"/>
    </source>
</evidence>
<organism evidence="3 4">
    <name type="scientific">Candidatus Mediterraneibacter faecigallinarum</name>
    <dbReference type="NCBI Taxonomy" id="2838669"/>
    <lineage>
        <taxon>Bacteria</taxon>
        <taxon>Bacillati</taxon>
        <taxon>Bacillota</taxon>
        <taxon>Clostridia</taxon>
        <taxon>Lachnospirales</taxon>
        <taxon>Lachnospiraceae</taxon>
        <taxon>Mediterraneibacter</taxon>
    </lineage>
</organism>
<dbReference type="EMBL" id="DWWK01000014">
    <property type="protein sequence ID" value="HJC37680.1"/>
    <property type="molecule type" value="Genomic_DNA"/>
</dbReference>
<dbReference type="GO" id="GO:0016810">
    <property type="term" value="F:hydrolase activity, acting on carbon-nitrogen (but not peptide) bonds"/>
    <property type="evidence" value="ECO:0007669"/>
    <property type="project" value="InterPro"/>
</dbReference>
<proteinExistence type="predicted"/>
<evidence type="ECO:0000256" key="1">
    <source>
        <dbReference type="ARBA" id="ARBA00022801"/>
    </source>
</evidence>
<reference evidence="3" key="2">
    <citation type="submission" date="2021-04" db="EMBL/GenBank/DDBJ databases">
        <authorList>
            <person name="Gilroy R."/>
        </authorList>
    </citation>
    <scope>NUCLEOTIDE SEQUENCE</scope>
    <source>
        <strain evidence="3">ChiGjej1B1-1692</strain>
    </source>
</reference>
<keyword evidence="1" id="KW-0378">Hydrolase</keyword>
<reference evidence="3" key="1">
    <citation type="journal article" date="2021" name="PeerJ">
        <title>Extensive microbial diversity within the chicken gut microbiome revealed by metagenomics and culture.</title>
        <authorList>
            <person name="Gilroy R."/>
            <person name="Ravi A."/>
            <person name="Getino M."/>
            <person name="Pursley I."/>
            <person name="Horton D.L."/>
            <person name="Alikhan N.F."/>
            <person name="Baker D."/>
            <person name="Gharbi K."/>
            <person name="Hall N."/>
            <person name="Watson M."/>
            <person name="Adriaenssens E.M."/>
            <person name="Foster-Nyarko E."/>
            <person name="Jarju S."/>
            <person name="Secka A."/>
            <person name="Antonio M."/>
            <person name="Oren A."/>
            <person name="Chaudhuri R.R."/>
            <person name="La Ragione R."/>
            <person name="Hildebrand F."/>
            <person name="Pallen M.J."/>
        </authorList>
    </citation>
    <scope>NUCLEOTIDE SEQUENCE</scope>
    <source>
        <strain evidence="3">ChiGjej1B1-1692</strain>
    </source>
</reference>
<dbReference type="PANTHER" id="PTHR43794:SF11">
    <property type="entry name" value="AMIDOHYDROLASE-RELATED DOMAIN-CONTAINING PROTEIN"/>
    <property type="match status" value="1"/>
</dbReference>
<comment type="caution">
    <text evidence="3">The sequence shown here is derived from an EMBL/GenBank/DDBJ whole genome shotgun (WGS) entry which is preliminary data.</text>
</comment>
<dbReference type="AlphaFoldDB" id="A0A9D2SXN7"/>
<dbReference type="Proteomes" id="UP000823894">
    <property type="component" value="Unassembled WGS sequence"/>
</dbReference>
<feature type="domain" description="Amidohydrolase-related" evidence="2">
    <location>
        <begin position="57"/>
        <end position="385"/>
    </location>
</feature>
<dbReference type="SUPFAM" id="SSF51338">
    <property type="entry name" value="Composite domain of metallo-dependent hydrolases"/>
    <property type="match status" value="1"/>
</dbReference>